<dbReference type="OrthoDB" id="77564at2759"/>
<protein>
    <submittedName>
        <fullName evidence="5">Uncharacterized protein</fullName>
    </submittedName>
</protein>
<feature type="region of interest" description="Disordered" evidence="4">
    <location>
        <begin position="370"/>
        <end position="399"/>
    </location>
</feature>
<evidence type="ECO:0000256" key="3">
    <source>
        <dbReference type="PROSITE-ProRule" id="PRU00339"/>
    </source>
</evidence>
<dbReference type="EMBL" id="JTDE01002186">
    <property type="protein sequence ID" value="KAF7257723.1"/>
    <property type="molecule type" value="Genomic_DNA"/>
</dbReference>
<dbReference type="PANTHER" id="PTHR15502:SF7">
    <property type="entry name" value="CALCINEURIN-BINDING PROTEIN CABIN-1"/>
    <property type="match status" value="1"/>
</dbReference>
<reference evidence="5" key="1">
    <citation type="submission" date="2019-07" db="EMBL/GenBank/DDBJ databases">
        <title>Annotation for the trematode Paragonimus miyazaki's.</title>
        <authorList>
            <person name="Choi Y.-J."/>
        </authorList>
    </citation>
    <scope>NUCLEOTIDE SEQUENCE</scope>
    <source>
        <strain evidence="5">Japan</strain>
    </source>
</reference>
<dbReference type="Proteomes" id="UP000822476">
    <property type="component" value="Unassembled WGS sequence"/>
</dbReference>
<feature type="repeat" description="TPR" evidence="3">
    <location>
        <begin position="153"/>
        <end position="186"/>
    </location>
</feature>
<organism evidence="5 6">
    <name type="scientific">Paragonimus skrjabini miyazakii</name>
    <dbReference type="NCBI Taxonomy" id="59628"/>
    <lineage>
        <taxon>Eukaryota</taxon>
        <taxon>Metazoa</taxon>
        <taxon>Spiralia</taxon>
        <taxon>Lophotrochozoa</taxon>
        <taxon>Platyhelminthes</taxon>
        <taxon>Trematoda</taxon>
        <taxon>Digenea</taxon>
        <taxon>Plagiorchiida</taxon>
        <taxon>Troglotremata</taxon>
        <taxon>Troglotrematidae</taxon>
        <taxon>Paragonimus</taxon>
    </lineage>
</organism>
<dbReference type="GO" id="GO:0005634">
    <property type="term" value="C:nucleus"/>
    <property type="evidence" value="ECO:0007669"/>
    <property type="project" value="UniProtKB-SubCell"/>
</dbReference>
<dbReference type="GO" id="GO:0031491">
    <property type="term" value="F:nucleosome binding"/>
    <property type="evidence" value="ECO:0007669"/>
    <property type="project" value="TreeGrafter"/>
</dbReference>
<keyword evidence="2" id="KW-0539">Nucleus</keyword>
<dbReference type="PROSITE" id="PS50005">
    <property type="entry name" value="TPR"/>
    <property type="match status" value="1"/>
</dbReference>
<evidence type="ECO:0000256" key="2">
    <source>
        <dbReference type="ARBA" id="ARBA00023242"/>
    </source>
</evidence>
<name>A0A8S9YXC8_9TREM</name>
<evidence type="ECO:0000313" key="5">
    <source>
        <dbReference type="EMBL" id="KAF7257723.1"/>
    </source>
</evidence>
<keyword evidence="6" id="KW-1185">Reference proteome</keyword>
<gene>
    <name evidence="5" type="ORF">EG68_06301</name>
</gene>
<comment type="caution">
    <text evidence="5">The sequence shown here is derived from an EMBL/GenBank/DDBJ whole genome shotgun (WGS) entry which is preliminary data.</text>
</comment>
<feature type="region of interest" description="Disordered" evidence="4">
    <location>
        <begin position="1"/>
        <end position="21"/>
    </location>
</feature>
<evidence type="ECO:0000313" key="6">
    <source>
        <dbReference type="Proteomes" id="UP000822476"/>
    </source>
</evidence>
<accession>A0A8S9YXC8</accession>
<dbReference type="SMART" id="SM00028">
    <property type="entry name" value="TPR"/>
    <property type="match status" value="1"/>
</dbReference>
<feature type="compositionally biased region" description="Polar residues" evidence="4">
    <location>
        <begin position="371"/>
        <end position="389"/>
    </location>
</feature>
<proteinExistence type="predicted"/>
<dbReference type="Gene3D" id="1.25.40.10">
    <property type="entry name" value="Tetratricopeptide repeat domain"/>
    <property type="match status" value="1"/>
</dbReference>
<dbReference type="InterPro" id="IPR033053">
    <property type="entry name" value="Hir3/CABIN1"/>
</dbReference>
<dbReference type="InterPro" id="IPR019734">
    <property type="entry name" value="TPR_rpt"/>
</dbReference>
<dbReference type="PANTHER" id="PTHR15502">
    <property type="entry name" value="CALCINEURIN-BINDING PROTEIN CABIN 1-RELATED"/>
    <property type="match status" value="1"/>
</dbReference>
<evidence type="ECO:0000256" key="4">
    <source>
        <dbReference type="SAM" id="MobiDB-lite"/>
    </source>
</evidence>
<comment type="subcellular location">
    <subcellularLocation>
        <location evidence="1">Nucleus</location>
    </subcellularLocation>
</comment>
<dbReference type="GO" id="GO:0006325">
    <property type="term" value="P:chromatin organization"/>
    <property type="evidence" value="ECO:0007669"/>
    <property type="project" value="InterPro"/>
</dbReference>
<sequence length="1401" mass="156176">MFSFRPLNRSVESRATPIDDSVSRFSEDSVANECSLLSELDKSDVGRSSVCGQTVSKLPPPKSPIVSKQRHDEVVEQPELSPSVLELLKPSKKSSTRESEEVRIMKLYQHALRLCSSGCVQTELTAKPLLESIVGSFLLKSCNLPNHLTSIKFAACKLLGNAYVRSGQKSRAIKLLMKAISLDESDLFVWSRLFRVATDCGRFGIAGVALEHILCERPAHPIALPLALPFYLALSEFELCMDLSLRSLKLDPLDERAIYCIHYILKFQPTLRSTLDDMLMYRPDLLTEPISLETREQIDMEVTKLRTTYRFQLDSDADRRKIRRVDFPEPISPLTWSNLLESTVRMYDQLESNSTLCCVINLVSVLPTELHPQNSKSPTSDELSVSADVNSPDDNEPMPTFPLSPKPDCAAAVNPPDGSELVVHGLSKHVELPAVDGAQLVVSNELSSTGLAEAEGLADVTEKRRSSRARVNMDLTDGLNRYRAKRGWVLDSDSKVTSTQGPRPVRSDALVRFRLADQLSSLLPQVYRELAETVYGDVVTTYSVETAVVPQPLDLEDTSSGEDPTCLNDPVPVGSPDPWSSKVVRKFILLLHETQPNIVTFGIALLLQISQLTSSRWSSQLAANFVYLSDRLRNSFPRSFLFPTKQSDTQPLSTQCTETMCGLLPSEVLGLKRAPSLEVLTRLHLIYVELRLEQLEQVLCPNVSVDVESPPRDPRCSADENFLSHATVFTLLDTFSLHSPNSPQYIQIQAHFLWINYLLSALVKDYSEMRSYASLLEELLSEHQLTVERNYSVFHGTLTADHVRILLGHLSGVTEFERLNRLYAENQHSQVVLEMISYLKRHSRTHLPFPAGHTFATASVTSGHVQFLDRLALVRCALRHMVDELDTPNDTTELTAPSNPRPPSSWHLAYRACGFLLQQATRLCAQHDCSELISSGQHAANESSKVAYSIASEALELLITSWTHLAGQPTCSMPHLVGDGESLIAIGQMPLRTELLEEVNSDSDVESDNNRHQPPVFGPSVGEACHIVTAVLEFLEWHLKRNSDQPMTNGVPFKLVSFLFEHLVCIEQSVPSPVLPELLRVMSRKRGTTEQDLSSNMRLSLVSGAVAAPPHLAWLHVVHELWSLPSKYDPSHIQGCRDRPEVLALLRQIIRRVTSLMENLAAQWTPGLHEPVSSDHSDQNFDDRISLDSVSGTPSEDLFAEAVTNDDETVACVNELKTNITTFWPNGVVSLNRVLAQAIQCLVPSSLFREPDSLSFVQILNGNTRRMEFSPVRSNTRDDNNLFLLTQMRLSEINLLYHSPLWVIELLNLLSSGQLSNHFKPPSNACCPAWWVVGHAVSIEMTAHVTPIDWDCAKIIFPVCCPATLPEYDSVKTLSISSEVSGQPRVTNITLVSRFSPSYLL</sequence>
<dbReference type="InterPro" id="IPR011990">
    <property type="entry name" value="TPR-like_helical_dom_sf"/>
</dbReference>
<keyword evidence="3" id="KW-0802">TPR repeat</keyword>
<dbReference type="SUPFAM" id="SSF48452">
    <property type="entry name" value="TPR-like"/>
    <property type="match status" value="1"/>
</dbReference>
<evidence type="ECO:0000256" key="1">
    <source>
        <dbReference type="ARBA" id="ARBA00004123"/>
    </source>
</evidence>
<feature type="region of interest" description="Disordered" evidence="4">
    <location>
        <begin position="553"/>
        <end position="572"/>
    </location>
</feature>